<comment type="caution">
    <text evidence="1">The sequence shown here is derived from an EMBL/GenBank/DDBJ whole genome shotgun (WGS) entry which is preliminary data.</text>
</comment>
<gene>
    <name evidence="1" type="ORF">S01H1_52273</name>
</gene>
<dbReference type="EMBL" id="BARS01033782">
    <property type="protein sequence ID" value="GAG15252.1"/>
    <property type="molecule type" value="Genomic_DNA"/>
</dbReference>
<dbReference type="AlphaFoldDB" id="X0VVU4"/>
<name>X0VVU4_9ZZZZ</name>
<proteinExistence type="predicted"/>
<reference evidence="1" key="1">
    <citation type="journal article" date="2014" name="Front. Microbiol.">
        <title>High frequency of phylogenetically diverse reductive dehalogenase-homologous genes in deep subseafloor sedimentary metagenomes.</title>
        <authorList>
            <person name="Kawai M."/>
            <person name="Futagami T."/>
            <person name="Toyoda A."/>
            <person name="Takaki Y."/>
            <person name="Nishi S."/>
            <person name="Hori S."/>
            <person name="Arai W."/>
            <person name="Tsubouchi T."/>
            <person name="Morono Y."/>
            <person name="Uchiyama I."/>
            <person name="Ito T."/>
            <person name="Fujiyama A."/>
            <person name="Inagaki F."/>
            <person name="Takami H."/>
        </authorList>
    </citation>
    <scope>NUCLEOTIDE SEQUENCE</scope>
    <source>
        <strain evidence="1">Expedition CK06-06</strain>
    </source>
</reference>
<evidence type="ECO:0000313" key="1">
    <source>
        <dbReference type="EMBL" id="GAG15252.1"/>
    </source>
</evidence>
<protein>
    <submittedName>
        <fullName evidence="1">Uncharacterized protein</fullName>
    </submittedName>
</protein>
<organism evidence="1">
    <name type="scientific">marine sediment metagenome</name>
    <dbReference type="NCBI Taxonomy" id="412755"/>
    <lineage>
        <taxon>unclassified sequences</taxon>
        <taxon>metagenomes</taxon>
        <taxon>ecological metagenomes</taxon>
    </lineage>
</organism>
<accession>X0VVU4</accession>
<sequence length="99" mass="10894">MHEKMFDFSTGQIITEEMTTEDIDVITGADSGKARLIARNDAEIKVSGDEEYSYYIDVSVGTVCQLKDGHGGIATFTVEEISQNSEGFPTVKITWSYSS</sequence>